<keyword evidence="2" id="KW-1185">Reference proteome</keyword>
<protein>
    <submittedName>
        <fullName evidence="1">Uncharacterized protein</fullName>
    </submittedName>
</protein>
<accession>A0A0E0GZU2</accession>
<reference evidence="1" key="1">
    <citation type="submission" date="2015-04" db="UniProtKB">
        <authorList>
            <consortium name="EnsemblPlants"/>
        </authorList>
    </citation>
    <scope>IDENTIFICATION</scope>
    <source>
        <strain evidence="1">SL10</strain>
    </source>
</reference>
<organism evidence="1">
    <name type="scientific">Oryza nivara</name>
    <name type="common">Indian wild rice</name>
    <name type="synonym">Oryza sativa f. spontanea</name>
    <dbReference type="NCBI Taxonomy" id="4536"/>
    <lineage>
        <taxon>Eukaryota</taxon>
        <taxon>Viridiplantae</taxon>
        <taxon>Streptophyta</taxon>
        <taxon>Embryophyta</taxon>
        <taxon>Tracheophyta</taxon>
        <taxon>Spermatophyta</taxon>
        <taxon>Magnoliopsida</taxon>
        <taxon>Liliopsida</taxon>
        <taxon>Poales</taxon>
        <taxon>Poaceae</taxon>
        <taxon>BOP clade</taxon>
        <taxon>Oryzoideae</taxon>
        <taxon>Oryzeae</taxon>
        <taxon>Oryzinae</taxon>
        <taxon>Oryza</taxon>
    </lineage>
</organism>
<dbReference type="Proteomes" id="UP000006591">
    <property type="component" value="Chromosome 4"/>
</dbReference>
<evidence type="ECO:0000313" key="2">
    <source>
        <dbReference type="Proteomes" id="UP000006591"/>
    </source>
</evidence>
<dbReference type="HOGENOM" id="CLU_2610156_0_0_1"/>
<reference evidence="1" key="2">
    <citation type="submission" date="2018-04" db="EMBL/GenBank/DDBJ databases">
        <title>OnivRS2 (Oryza nivara Reference Sequence Version 2).</title>
        <authorList>
            <person name="Zhang J."/>
            <person name="Kudrna D."/>
            <person name="Lee S."/>
            <person name="Talag J."/>
            <person name="Rajasekar S."/>
            <person name="Welchert J."/>
            <person name="Hsing Y.-I."/>
            <person name="Wing R.A."/>
        </authorList>
    </citation>
    <scope>NUCLEOTIDE SEQUENCE [LARGE SCALE GENOMIC DNA]</scope>
    <source>
        <strain evidence="1">SL10</strain>
    </source>
</reference>
<proteinExistence type="predicted"/>
<evidence type="ECO:0000313" key="1">
    <source>
        <dbReference type="EnsemblPlants" id="ONIVA04G08080.1"/>
    </source>
</evidence>
<sequence>MMGDGVWKIHCIQIHLIASQCNGLITVAAKVGQNFLCNPVTKEFFVLPTGYSSPYDLLHEEVVVLGFDLCTATGFTLTF</sequence>
<dbReference type="Gramene" id="ONIVA04G08080.1">
    <property type="protein sequence ID" value="ONIVA04G08080.1"/>
    <property type="gene ID" value="ONIVA04G08080"/>
</dbReference>
<dbReference type="AlphaFoldDB" id="A0A0E0GZU2"/>
<dbReference type="EnsemblPlants" id="ONIVA04G08080.1">
    <property type="protein sequence ID" value="ONIVA04G08080.1"/>
    <property type="gene ID" value="ONIVA04G08080"/>
</dbReference>
<name>A0A0E0GZU2_ORYNI</name>